<dbReference type="EMBL" id="GL870879">
    <property type="protein sequence ID" value="EIJ88047.1"/>
    <property type="molecule type" value="Genomic_DNA"/>
</dbReference>
<dbReference type="GO" id="GO:0002100">
    <property type="term" value="P:tRNA wobble adenosine to inosine editing"/>
    <property type="evidence" value="ECO:0007669"/>
    <property type="project" value="InterPro"/>
</dbReference>
<feature type="domain" description="CMP/dCMP-type deaminase" evidence="2">
    <location>
        <begin position="1"/>
        <end position="101"/>
    </location>
</feature>
<dbReference type="GO" id="GO:0052717">
    <property type="term" value="F:tRNA-specific adenosine-34 deaminase activity"/>
    <property type="evidence" value="ECO:0007669"/>
    <property type="project" value="UniProtKB-EC"/>
</dbReference>
<dbReference type="PROSITE" id="PS51747">
    <property type="entry name" value="CYT_DCMP_DEAMINASES_2"/>
    <property type="match status" value="1"/>
</dbReference>
<dbReference type="InterPro" id="IPR016193">
    <property type="entry name" value="Cytidine_deaminase-like"/>
</dbReference>
<dbReference type="InParanoid" id="I3EFQ0"/>
<dbReference type="HOGENOM" id="CLU_025810_8_2_1"/>
<sequence length="215" mass="24315">MEIAMEEARRALVIDEVPIGCAVFYRGECIDRSHNLTNTLKDPLAHAEMISLQRIPADILAEVELYVTCEPCIMCLALIIKLRIKKVIYSCCNPRFGGLSVFIEQKILTPHKTDEVITSLSTEENALNTSQVNTNSTVNEVSDTSLTSNNSSTQYLYAMNNKSVEHSVEMCYIPDEEAISLLKEFYTHENIRAPTEKRKYKTEKKLKIFKNGTGE</sequence>
<dbReference type="PANTHER" id="PTHR11079:SF149">
    <property type="entry name" value="TRNA-SPECIFIC ADENOSINE DEAMINASE 2"/>
    <property type="match status" value="1"/>
</dbReference>
<dbReference type="Pfam" id="PF00383">
    <property type="entry name" value="dCMP_cyt_deam_1"/>
    <property type="match status" value="1"/>
</dbReference>
<dbReference type="Gene3D" id="3.40.140.10">
    <property type="entry name" value="Cytidine Deaminase, domain 2"/>
    <property type="match status" value="1"/>
</dbReference>
<dbReference type="InterPro" id="IPR002125">
    <property type="entry name" value="CMP_dCMP_dom"/>
</dbReference>
<protein>
    <recommendedName>
        <fullName evidence="2">CMP/dCMP-type deaminase domain-containing protein</fullName>
    </recommendedName>
</protein>
<evidence type="ECO:0000256" key="1">
    <source>
        <dbReference type="ARBA" id="ARBA00022801"/>
    </source>
</evidence>
<dbReference type="SUPFAM" id="SSF53927">
    <property type="entry name" value="Cytidine deaminase-like"/>
    <property type="match status" value="1"/>
</dbReference>
<dbReference type="PANTHER" id="PTHR11079">
    <property type="entry name" value="CYTOSINE DEAMINASE FAMILY MEMBER"/>
    <property type="match status" value="1"/>
</dbReference>
<dbReference type="AlphaFoldDB" id="I3EFQ0"/>
<proteinExistence type="predicted"/>
<organism evidence="3 4">
    <name type="scientific">Nematocida parisii (strain ERTm3)</name>
    <name type="common">Nematode killer fungus</name>
    <dbReference type="NCBI Taxonomy" id="935791"/>
    <lineage>
        <taxon>Eukaryota</taxon>
        <taxon>Fungi</taxon>
        <taxon>Fungi incertae sedis</taxon>
        <taxon>Microsporidia</taxon>
        <taxon>Nematocida</taxon>
    </lineage>
</organism>
<gene>
    <name evidence="3" type="ORF">NEQG_01491</name>
</gene>
<dbReference type="VEuPathDB" id="MicrosporidiaDB:NEQG_01491"/>
<name>I3EFQ0_NEMP3</name>
<dbReference type="GO" id="GO:0046872">
    <property type="term" value="F:metal ion binding"/>
    <property type="evidence" value="ECO:0007669"/>
    <property type="project" value="UniProtKB-KW"/>
</dbReference>
<reference evidence="3" key="1">
    <citation type="submission" date="2011-01" db="EMBL/GenBank/DDBJ databases">
        <title>The Genome Sequence of Nematocida parisii strain ERTm3.</title>
        <authorList>
            <consortium name="The Broad Institute Genome Sequencing Platform"/>
            <consortium name="The Broad Institute Genome Sequencing Center for Infectious Disease"/>
            <person name="Cuomo C."/>
            <person name="Troemel E."/>
            <person name="Young S.K."/>
            <person name="Zeng Q."/>
            <person name="Gargeya S."/>
            <person name="Fitzgerald M."/>
            <person name="Haas B."/>
            <person name="Abouelleil A."/>
            <person name="Alvarado L."/>
            <person name="Arachchi H.M."/>
            <person name="Berlin A."/>
            <person name="Chapman S.B."/>
            <person name="Gearin G."/>
            <person name="Goldberg J."/>
            <person name="Griggs A."/>
            <person name="Gujja S."/>
            <person name="Hansen M."/>
            <person name="Heiman D."/>
            <person name="Howarth C."/>
            <person name="Larimer J."/>
            <person name="Lui A."/>
            <person name="MacDonald P.J.P."/>
            <person name="McCowen C."/>
            <person name="Montmayeur A."/>
            <person name="Murphy C."/>
            <person name="Neiman D."/>
            <person name="Pearson M."/>
            <person name="Priest M."/>
            <person name="Roberts A."/>
            <person name="Saif S."/>
            <person name="Shea T."/>
            <person name="Sisk P."/>
            <person name="Stolte C."/>
            <person name="Sykes S."/>
            <person name="Wortman J."/>
            <person name="Nusbaum C."/>
            <person name="Birren B."/>
        </authorList>
    </citation>
    <scope>NUCLEOTIDE SEQUENCE</scope>
    <source>
        <strain evidence="3">ERTm3</strain>
    </source>
</reference>
<keyword evidence="1" id="KW-0378">Hydrolase</keyword>
<accession>I3EFQ0</accession>
<dbReference type="STRING" id="935791.I3EFQ0"/>
<dbReference type="OrthoDB" id="1701769at2759"/>
<evidence type="ECO:0000313" key="4">
    <source>
        <dbReference type="Proteomes" id="UP000002872"/>
    </source>
</evidence>
<dbReference type="Proteomes" id="UP000002872">
    <property type="component" value="Unassembled WGS sequence"/>
</dbReference>
<evidence type="ECO:0000313" key="3">
    <source>
        <dbReference type="EMBL" id="EIJ88047.1"/>
    </source>
</evidence>
<keyword evidence="4" id="KW-1185">Reference proteome</keyword>
<evidence type="ECO:0000259" key="2">
    <source>
        <dbReference type="PROSITE" id="PS51747"/>
    </source>
</evidence>
<dbReference type="CDD" id="cd01285">
    <property type="entry name" value="nucleoside_deaminase"/>
    <property type="match status" value="1"/>
</dbReference>